<dbReference type="PANTHER" id="PTHR11240:SF22">
    <property type="entry name" value="RIBONUCLEASE T2"/>
    <property type="match status" value="1"/>
</dbReference>
<accession>A0A7Y6EG00</accession>
<keyword evidence="3" id="KW-0732">Signal</keyword>
<name>A0A7Y6EG00_9SPHN</name>
<protein>
    <submittedName>
        <fullName evidence="4">Ribonuclease T</fullName>
    </submittedName>
</protein>
<dbReference type="Pfam" id="PF00445">
    <property type="entry name" value="Ribonuclease_T2"/>
    <property type="match status" value="1"/>
</dbReference>
<dbReference type="PROSITE" id="PS00530">
    <property type="entry name" value="RNASE_T2_1"/>
    <property type="match status" value="1"/>
</dbReference>
<dbReference type="InterPro" id="IPR018188">
    <property type="entry name" value="RNase_T2_His_AS_1"/>
</dbReference>
<proteinExistence type="inferred from homology"/>
<comment type="caution">
    <text evidence="4">The sequence shown here is derived from an EMBL/GenBank/DDBJ whole genome shotgun (WGS) entry which is preliminary data.</text>
</comment>
<dbReference type="GO" id="GO:0033897">
    <property type="term" value="F:ribonuclease T2 activity"/>
    <property type="evidence" value="ECO:0007669"/>
    <property type="project" value="InterPro"/>
</dbReference>
<reference evidence="4 5" key="1">
    <citation type="submission" date="2020-05" db="EMBL/GenBank/DDBJ databases">
        <title>Genome Sequencing of Type Strains.</title>
        <authorList>
            <person name="Lemaire J.F."/>
            <person name="Inderbitzin P."/>
            <person name="Gregorio O.A."/>
            <person name="Collins S.B."/>
            <person name="Wespe N."/>
            <person name="Knight-Connoni V."/>
        </authorList>
    </citation>
    <scope>NUCLEOTIDE SEQUENCE [LARGE SCALE GENOMIC DNA]</scope>
    <source>
        <strain evidence="4 5">DSM 100049</strain>
    </source>
</reference>
<feature type="signal peptide" evidence="3">
    <location>
        <begin position="1"/>
        <end position="19"/>
    </location>
</feature>
<feature type="chain" id="PRO_5030949834" evidence="3">
    <location>
        <begin position="20"/>
        <end position="235"/>
    </location>
</feature>
<evidence type="ECO:0000313" key="4">
    <source>
        <dbReference type="EMBL" id="NUU45920.1"/>
    </source>
</evidence>
<evidence type="ECO:0000256" key="2">
    <source>
        <dbReference type="RuleBase" id="RU004328"/>
    </source>
</evidence>
<dbReference type="EMBL" id="JABMCH010000050">
    <property type="protein sequence ID" value="NUU45920.1"/>
    <property type="molecule type" value="Genomic_DNA"/>
</dbReference>
<organism evidence="4 5">
    <name type="scientific">Sphingomonas zeae</name>
    <dbReference type="NCBI Taxonomy" id="1646122"/>
    <lineage>
        <taxon>Bacteria</taxon>
        <taxon>Pseudomonadati</taxon>
        <taxon>Pseudomonadota</taxon>
        <taxon>Alphaproteobacteria</taxon>
        <taxon>Sphingomonadales</taxon>
        <taxon>Sphingomonadaceae</taxon>
        <taxon>Sphingomonas</taxon>
    </lineage>
</organism>
<dbReference type="AlphaFoldDB" id="A0A7Y6EG00"/>
<dbReference type="InterPro" id="IPR036430">
    <property type="entry name" value="RNase_T2-like_sf"/>
</dbReference>
<dbReference type="PANTHER" id="PTHR11240">
    <property type="entry name" value="RIBONUCLEASE T2"/>
    <property type="match status" value="1"/>
</dbReference>
<gene>
    <name evidence="4" type="ORF">HP438_02880</name>
</gene>
<dbReference type="SUPFAM" id="SSF55895">
    <property type="entry name" value="Ribonuclease Rh-like"/>
    <property type="match status" value="1"/>
</dbReference>
<dbReference type="PROSITE" id="PS00531">
    <property type="entry name" value="RNASE_T2_2"/>
    <property type="match status" value="1"/>
</dbReference>
<dbReference type="InterPro" id="IPR001568">
    <property type="entry name" value="RNase_T2-like"/>
</dbReference>
<dbReference type="RefSeq" id="WP_175310707.1">
    <property type="nucleotide sequence ID" value="NZ_CBCRYR010000046.1"/>
</dbReference>
<dbReference type="GO" id="GO:0006401">
    <property type="term" value="P:RNA catabolic process"/>
    <property type="evidence" value="ECO:0007669"/>
    <property type="project" value="TreeGrafter"/>
</dbReference>
<dbReference type="Gene3D" id="3.90.730.10">
    <property type="entry name" value="Ribonuclease T2-like"/>
    <property type="match status" value="1"/>
</dbReference>
<sequence>MKHVVIGLALLAVPQILSAQTLQCTAPSGPQSIRPDLPSQSQPTRILPIGGYTLAITWSPQYCRDAKGDSSFQCGGANRFGFTLHGLWPDGVGKDWPQYCRPTAILPRAVVRRHICATPSAQLMQHEWAKHGTCMARYSPASYFERSNALYYGLRFPDMDGLSRRNLLTAGDLATAFAAANRGMTADMMRVTATREGWLDEIWICLNKAFRPARCPAHQGGLSSNASLKIWRGSR</sequence>
<dbReference type="Proteomes" id="UP000536441">
    <property type="component" value="Unassembled WGS sequence"/>
</dbReference>
<comment type="similarity">
    <text evidence="1 2">Belongs to the RNase T2 family.</text>
</comment>
<evidence type="ECO:0000256" key="1">
    <source>
        <dbReference type="ARBA" id="ARBA00007469"/>
    </source>
</evidence>
<evidence type="ECO:0000256" key="3">
    <source>
        <dbReference type="SAM" id="SignalP"/>
    </source>
</evidence>
<dbReference type="InterPro" id="IPR033130">
    <property type="entry name" value="RNase_T2_His_AS_2"/>
</dbReference>
<evidence type="ECO:0000313" key="5">
    <source>
        <dbReference type="Proteomes" id="UP000536441"/>
    </source>
</evidence>
<dbReference type="GO" id="GO:0003723">
    <property type="term" value="F:RNA binding"/>
    <property type="evidence" value="ECO:0007669"/>
    <property type="project" value="InterPro"/>
</dbReference>
<keyword evidence="5" id="KW-1185">Reference proteome</keyword>